<dbReference type="EC" id="6.3.4.3" evidence="8"/>
<name>A0A848RI47_9FIRM</name>
<dbReference type="InterPro" id="IPR000559">
    <property type="entry name" value="Formate_THF_ligase"/>
</dbReference>
<dbReference type="GO" id="GO:0005524">
    <property type="term" value="F:ATP binding"/>
    <property type="evidence" value="ECO:0007669"/>
    <property type="project" value="UniProtKB-UniRule"/>
</dbReference>
<evidence type="ECO:0000256" key="6">
    <source>
        <dbReference type="ARBA" id="ARBA00049033"/>
    </source>
</evidence>
<dbReference type="AlphaFoldDB" id="A0A848RI47"/>
<dbReference type="InterPro" id="IPR027417">
    <property type="entry name" value="P-loop_NTPase"/>
</dbReference>
<dbReference type="CDD" id="cd00477">
    <property type="entry name" value="FTHFS"/>
    <property type="match status" value="1"/>
</dbReference>
<gene>
    <name evidence="8" type="primary">fhs</name>
    <name evidence="9" type="ORF">HKO22_07945</name>
</gene>
<keyword evidence="4 8" id="KW-0547">Nucleotide-binding</keyword>
<accession>A0A848RI47</accession>
<evidence type="ECO:0000256" key="3">
    <source>
        <dbReference type="ARBA" id="ARBA00022598"/>
    </source>
</evidence>
<comment type="caution">
    <text evidence="9">The sequence shown here is derived from an EMBL/GenBank/DDBJ whole genome shotgun (WGS) entry which is preliminary data.</text>
</comment>
<protein>
    <recommendedName>
        <fullName evidence="8">Formate--tetrahydrofolate ligase</fullName>
        <ecNumber evidence="8">6.3.4.3</ecNumber>
    </recommendedName>
    <alternativeName>
        <fullName evidence="8">Formyltetrahydrofolate synthetase</fullName>
        <shortName evidence="8">FHS</shortName>
        <shortName evidence="8">FTHFS</shortName>
    </alternativeName>
</protein>
<evidence type="ECO:0000313" key="9">
    <source>
        <dbReference type="EMBL" id="NMW85665.1"/>
    </source>
</evidence>
<dbReference type="GO" id="GO:0004329">
    <property type="term" value="F:formate-tetrahydrofolate ligase activity"/>
    <property type="evidence" value="ECO:0007669"/>
    <property type="project" value="UniProtKB-UniRule"/>
</dbReference>
<organism evidence="9 10">
    <name type="scientific">Peptoniphilus faecalis</name>
    <dbReference type="NCBI Taxonomy" id="2731255"/>
    <lineage>
        <taxon>Bacteria</taxon>
        <taxon>Bacillati</taxon>
        <taxon>Bacillota</taxon>
        <taxon>Tissierellia</taxon>
        <taxon>Tissierellales</taxon>
        <taxon>Peptoniphilaceae</taxon>
        <taxon>Peptoniphilus</taxon>
    </lineage>
</organism>
<evidence type="ECO:0000256" key="7">
    <source>
        <dbReference type="ARBA" id="ARBA00061363"/>
    </source>
</evidence>
<dbReference type="EMBL" id="JABDSR010000010">
    <property type="protein sequence ID" value="NMW85665.1"/>
    <property type="molecule type" value="Genomic_DNA"/>
</dbReference>
<evidence type="ECO:0000256" key="4">
    <source>
        <dbReference type="ARBA" id="ARBA00022741"/>
    </source>
</evidence>
<dbReference type="Proteomes" id="UP000568273">
    <property type="component" value="Unassembled WGS sequence"/>
</dbReference>
<dbReference type="NCBIfam" id="NF010030">
    <property type="entry name" value="PRK13505.1"/>
    <property type="match status" value="1"/>
</dbReference>
<dbReference type="HAMAP" id="MF_01543">
    <property type="entry name" value="FTHFS"/>
    <property type="match status" value="1"/>
</dbReference>
<dbReference type="SUPFAM" id="SSF52540">
    <property type="entry name" value="P-loop containing nucleoside triphosphate hydrolases"/>
    <property type="match status" value="1"/>
</dbReference>
<evidence type="ECO:0000313" key="10">
    <source>
        <dbReference type="Proteomes" id="UP000568273"/>
    </source>
</evidence>
<dbReference type="GO" id="GO:0035999">
    <property type="term" value="P:tetrahydrofolate interconversion"/>
    <property type="evidence" value="ECO:0007669"/>
    <property type="project" value="UniProtKB-UniRule"/>
</dbReference>
<evidence type="ECO:0000256" key="1">
    <source>
        <dbReference type="ARBA" id="ARBA00004777"/>
    </source>
</evidence>
<sequence>MIFKTDIQIADEAKMLPIEEVAAIVGISNSDLEYYGKYKAKISWDAIKRIEEKNKDGKLVLVSAISPTPAGEGKSTVSIGLAQGFNRIGKKSAVALREPSLGPVFGVKGGAAGGGYSQVVPMEDINLHFTGDFHAITSANNLISACIDNHIHQGNELKIDIRQIIWKRVIDMNDRALRNVVVSLGKKADGFPREDHFMITVASEIMAVLCLSESLIDLKERIGKMIVAYSLDGDAVKVSDLGIEGAVAMLLKDALKPNLVQTLENTPAFIHGGPFANIAHGCNSILATKLALKTSEYAVTEAGFGADLGAEKFMDIKCRVAGLKPDAIVIVATIKALKMHGGVDKKNLKPENVEALEKGFENLKRHVENVKKFGVPAIIAINRFESDTEKEITKLKELCEQLNVRISLCECFAKGGEGAEDLASQIVELTEREKSNFKYIYDINDSITEKVNTIVRELYRGRQANFTKAAQNQIKKLESLGLDKLPICIAKTQFSFTDDQKIMGAPTDFDIEVQDIRVSAGAGFIVVQTSNIMVMPGLPKTPAANKMDIDNNGIITGLF</sequence>
<comment type="pathway">
    <text evidence="1 8">One-carbon metabolism; tetrahydrofolate interconversion.</text>
</comment>
<feature type="binding site" evidence="8">
    <location>
        <begin position="68"/>
        <end position="75"/>
    </location>
    <ligand>
        <name>ATP</name>
        <dbReference type="ChEBI" id="CHEBI:30616"/>
    </ligand>
</feature>
<dbReference type="InterPro" id="IPR020628">
    <property type="entry name" value="Formate_THF_ligase_CS"/>
</dbReference>
<dbReference type="Gene3D" id="3.40.50.300">
    <property type="entry name" value="P-loop containing nucleotide triphosphate hydrolases"/>
    <property type="match status" value="1"/>
</dbReference>
<dbReference type="Gene3D" id="3.30.1510.10">
    <property type="entry name" value="Domain 2, N(10)-formyltetrahydrofolate synthetase"/>
    <property type="match status" value="1"/>
</dbReference>
<dbReference type="UniPathway" id="UPA00193"/>
<dbReference type="PROSITE" id="PS00721">
    <property type="entry name" value="FTHFS_1"/>
    <property type="match status" value="1"/>
</dbReference>
<keyword evidence="3 8" id="KW-0436">Ligase</keyword>
<proteinExistence type="inferred from homology"/>
<comment type="similarity">
    <text evidence="7 8">Belongs to the formate--tetrahydrofolate ligase family.</text>
</comment>
<dbReference type="Pfam" id="PF01268">
    <property type="entry name" value="FTHFS"/>
    <property type="match status" value="1"/>
</dbReference>
<comment type="catalytic activity">
    <reaction evidence="6 8">
        <text>(6S)-5,6,7,8-tetrahydrofolate + formate + ATP = (6R)-10-formyltetrahydrofolate + ADP + phosphate</text>
        <dbReference type="Rhea" id="RHEA:20221"/>
        <dbReference type="ChEBI" id="CHEBI:15740"/>
        <dbReference type="ChEBI" id="CHEBI:30616"/>
        <dbReference type="ChEBI" id="CHEBI:43474"/>
        <dbReference type="ChEBI" id="CHEBI:57453"/>
        <dbReference type="ChEBI" id="CHEBI:195366"/>
        <dbReference type="ChEBI" id="CHEBI:456216"/>
        <dbReference type="EC" id="6.3.4.3"/>
    </reaction>
</comment>
<keyword evidence="10" id="KW-1185">Reference proteome</keyword>
<evidence type="ECO:0000256" key="5">
    <source>
        <dbReference type="ARBA" id="ARBA00022840"/>
    </source>
</evidence>
<evidence type="ECO:0000256" key="8">
    <source>
        <dbReference type="HAMAP-Rule" id="MF_01543"/>
    </source>
</evidence>
<dbReference type="FunFam" id="3.30.1510.10:FF:000001">
    <property type="entry name" value="Formate--tetrahydrofolate ligase"/>
    <property type="match status" value="1"/>
</dbReference>
<keyword evidence="2 8" id="KW-0554">One-carbon metabolism</keyword>
<keyword evidence="5 8" id="KW-0067">ATP-binding</keyword>
<reference evidence="9" key="1">
    <citation type="submission" date="2020-04" db="EMBL/GenBank/DDBJ databases">
        <title>Peptoniphilus sp. nov. isolated from swine feces.</title>
        <authorList>
            <person name="Ryu S.W."/>
        </authorList>
    </citation>
    <scope>NUCLEOTIDE SEQUENCE [LARGE SCALE GENOMIC DNA]</scope>
    <source>
        <strain evidence="9">AGMB00490</strain>
    </source>
</reference>
<dbReference type="Gene3D" id="3.10.410.10">
    <property type="entry name" value="Formyltetrahydrofolate synthetase, domain 3"/>
    <property type="match status" value="1"/>
</dbReference>
<dbReference type="RefSeq" id="WP_169969827.1">
    <property type="nucleotide sequence ID" value="NZ_JABDSR010000010.1"/>
</dbReference>
<evidence type="ECO:0000256" key="2">
    <source>
        <dbReference type="ARBA" id="ARBA00022563"/>
    </source>
</evidence>